<dbReference type="Pfam" id="PF08242">
    <property type="entry name" value="Methyltransf_12"/>
    <property type="match status" value="1"/>
</dbReference>
<dbReference type="AlphaFoldDB" id="A0A176RYZ7"/>
<dbReference type="Proteomes" id="UP000076962">
    <property type="component" value="Unassembled WGS sequence"/>
</dbReference>
<sequence>MSREYFGKDLEAMSFAPNYHQWILHEFAPYIGEDIVEVGAGTGNFSELLLNTQHRRKLVALEPSANMFAELEKRLAGIPNAEAKSAFFGDCGYRDSLDTVFYINVLEHIENDAQELLYVRDSLKSGGYICLFVPALTYLYSNLDKKIGHFRRYHKQSLADLMTASGFKLIDIKYFDMAGILPWYVAFVLFKYEA</sequence>
<evidence type="ECO:0000313" key="3">
    <source>
        <dbReference type="Proteomes" id="UP000076962"/>
    </source>
</evidence>
<protein>
    <submittedName>
        <fullName evidence="2">Methyltransferase type 12</fullName>
        <ecNumber evidence="2">2.1.1.8</ecNumber>
    </submittedName>
</protein>
<comment type="caution">
    <text evidence="2">The sequence shown here is derived from an EMBL/GenBank/DDBJ whole genome shotgun (WGS) entry which is preliminary data.</text>
</comment>
<dbReference type="CDD" id="cd02440">
    <property type="entry name" value="AdoMet_MTases"/>
    <property type="match status" value="1"/>
</dbReference>
<dbReference type="InterPro" id="IPR013217">
    <property type="entry name" value="Methyltransf_12"/>
</dbReference>
<reference evidence="2 3" key="1">
    <citation type="submission" date="2016-05" db="EMBL/GenBank/DDBJ databases">
        <title>Single-cell genome of chain-forming Candidatus Thiomargarita nelsonii and comparison to other large sulfur-oxidizing bacteria.</title>
        <authorList>
            <person name="Winkel M."/>
            <person name="Salman V."/>
            <person name="Woyke T."/>
            <person name="Schulz-Vogt H."/>
            <person name="Richter M."/>
            <person name="Flood B."/>
            <person name="Bailey J."/>
            <person name="Amann R."/>
            <person name="Mussmann M."/>
        </authorList>
    </citation>
    <scope>NUCLEOTIDE SEQUENCE [LARGE SCALE GENOMIC DNA]</scope>
    <source>
        <strain evidence="2 3">THI036</strain>
    </source>
</reference>
<evidence type="ECO:0000313" key="2">
    <source>
        <dbReference type="EMBL" id="OAD20908.1"/>
    </source>
</evidence>
<dbReference type="EMBL" id="LUTY01002014">
    <property type="protein sequence ID" value="OAD20908.1"/>
    <property type="molecule type" value="Genomic_DNA"/>
</dbReference>
<gene>
    <name evidence="2" type="ORF">THIOM_003354</name>
</gene>
<dbReference type="SUPFAM" id="SSF53335">
    <property type="entry name" value="S-adenosyl-L-methionine-dependent methyltransferases"/>
    <property type="match status" value="1"/>
</dbReference>
<proteinExistence type="predicted"/>
<feature type="non-terminal residue" evidence="2">
    <location>
        <position position="194"/>
    </location>
</feature>
<dbReference type="InterPro" id="IPR029063">
    <property type="entry name" value="SAM-dependent_MTases_sf"/>
</dbReference>
<keyword evidence="2" id="KW-0489">Methyltransferase</keyword>
<evidence type="ECO:0000259" key="1">
    <source>
        <dbReference type="Pfam" id="PF08242"/>
    </source>
</evidence>
<dbReference type="GO" id="GO:0032259">
    <property type="term" value="P:methylation"/>
    <property type="evidence" value="ECO:0007669"/>
    <property type="project" value="UniProtKB-KW"/>
</dbReference>
<dbReference type="Gene3D" id="3.40.50.150">
    <property type="entry name" value="Vaccinia Virus protein VP39"/>
    <property type="match status" value="1"/>
</dbReference>
<name>A0A176RYZ7_9GAMM</name>
<dbReference type="EC" id="2.1.1.8" evidence="2"/>
<keyword evidence="2" id="KW-0808">Transferase</keyword>
<keyword evidence="3" id="KW-1185">Reference proteome</keyword>
<feature type="domain" description="Methyltransferase type 12" evidence="1">
    <location>
        <begin position="36"/>
        <end position="129"/>
    </location>
</feature>
<dbReference type="GO" id="GO:0046539">
    <property type="term" value="F:histamine N-methyltransferase activity"/>
    <property type="evidence" value="ECO:0007669"/>
    <property type="project" value="UniProtKB-EC"/>
</dbReference>
<accession>A0A176RYZ7</accession>
<organism evidence="2 3">
    <name type="scientific">Candidatus Thiomargarita nelsonii</name>
    <dbReference type="NCBI Taxonomy" id="1003181"/>
    <lineage>
        <taxon>Bacteria</taxon>
        <taxon>Pseudomonadati</taxon>
        <taxon>Pseudomonadota</taxon>
        <taxon>Gammaproteobacteria</taxon>
        <taxon>Thiotrichales</taxon>
        <taxon>Thiotrichaceae</taxon>
        <taxon>Thiomargarita</taxon>
    </lineage>
</organism>